<accession>A0AAU9IHQ2</accession>
<comment type="caution">
    <text evidence="1">The sequence shown here is derived from an EMBL/GenBank/DDBJ whole genome shotgun (WGS) entry which is preliminary data.</text>
</comment>
<keyword evidence="2" id="KW-1185">Reference proteome</keyword>
<dbReference type="AlphaFoldDB" id="A0AAU9IHQ2"/>
<evidence type="ECO:0000313" key="2">
    <source>
        <dbReference type="Proteomes" id="UP001162131"/>
    </source>
</evidence>
<proteinExistence type="predicted"/>
<dbReference type="Proteomes" id="UP001162131">
    <property type="component" value="Unassembled WGS sequence"/>
</dbReference>
<organism evidence="1 2">
    <name type="scientific">Blepharisma stoltei</name>
    <dbReference type="NCBI Taxonomy" id="1481888"/>
    <lineage>
        <taxon>Eukaryota</taxon>
        <taxon>Sar</taxon>
        <taxon>Alveolata</taxon>
        <taxon>Ciliophora</taxon>
        <taxon>Postciliodesmatophora</taxon>
        <taxon>Heterotrichea</taxon>
        <taxon>Heterotrichida</taxon>
        <taxon>Blepharismidae</taxon>
        <taxon>Blepharisma</taxon>
    </lineage>
</organism>
<reference evidence="1" key="1">
    <citation type="submission" date="2021-09" db="EMBL/GenBank/DDBJ databases">
        <authorList>
            <consortium name="AG Swart"/>
            <person name="Singh M."/>
            <person name="Singh A."/>
            <person name="Seah K."/>
            <person name="Emmerich C."/>
        </authorList>
    </citation>
    <scope>NUCLEOTIDE SEQUENCE</scope>
    <source>
        <strain evidence="1">ATCC30299</strain>
    </source>
</reference>
<protein>
    <submittedName>
        <fullName evidence="1">Uncharacterized protein</fullName>
    </submittedName>
</protein>
<sequence>MEFGAGNGYCSNELPPSRLGTFPSVLPGVVVDYKFSSWPAGNQKFVFQIFKKPNPNFPACTCRARLEGHATIVGEVDEWSAMERE</sequence>
<dbReference type="EMBL" id="CAJZBQ010000009">
    <property type="protein sequence ID" value="CAG9313017.1"/>
    <property type="molecule type" value="Genomic_DNA"/>
</dbReference>
<name>A0AAU9IHQ2_9CILI</name>
<evidence type="ECO:0000313" key="1">
    <source>
        <dbReference type="EMBL" id="CAG9313017.1"/>
    </source>
</evidence>
<gene>
    <name evidence="1" type="ORF">BSTOLATCC_MIC7884</name>
</gene>